<dbReference type="OrthoDB" id="9960558at2"/>
<reference evidence="2 3" key="1">
    <citation type="submission" date="2018-11" db="EMBL/GenBank/DDBJ databases">
        <title>Sequencing the genomes of 1000 actinobacteria strains.</title>
        <authorList>
            <person name="Klenk H.-P."/>
        </authorList>
    </citation>
    <scope>NUCLEOTIDE SEQUENCE [LARGE SCALE GENOMIC DNA]</scope>
    <source>
        <strain evidence="2 3">DSM 44254</strain>
    </source>
</reference>
<feature type="chain" id="PRO_5038742010" description="Ig-like domain-containing protein" evidence="1">
    <location>
        <begin position="17"/>
        <end position="143"/>
    </location>
</feature>
<evidence type="ECO:0008006" key="4">
    <source>
        <dbReference type="Google" id="ProtNLM"/>
    </source>
</evidence>
<dbReference type="Proteomes" id="UP000272400">
    <property type="component" value="Unassembled WGS sequence"/>
</dbReference>
<protein>
    <recommendedName>
        <fullName evidence="4">Ig-like domain-containing protein</fullName>
    </recommendedName>
</protein>
<dbReference type="EMBL" id="RJKE01000001">
    <property type="protein sequence ID" value="ROO84198.1"/>
    <property type="molecule type" value="Genomic_DNA"/>
</dbReference>
<gene>
    <name evidence="2" type="ORF">EDD29_1716</name>
</gene>
<dbReference type="PROSITE" id="PS51257">
    <property type="entry name" value="PROKAR_LIPOPROTEIN"/>
    <property type="match status" value="1"/>
</dbReference>
<evidence type="ECO:0000313" key="3">
    <source>
        <dbReference type="Proteomes" id="UP000272400"/>
    </source>
</evidence>
<accession>A0A3N1CU27</accession>
<proteinExistence type="predicted"/>
<organism evidence="2 3">
    <name type="scientific">Actinocorallia herbida</name>
    <dbReference type="NCBI Taxonomy" id="58109"/>
    <lineage>
        <taxon>Bacteria</taxon>
        <taxon>Bacillati</taxon>
        <taxon>Actinomycetota</taxon>
        <taxon>Actinomycetes</taxon>
        <taxon>Streptosporangiales</taxon>
        <taxon>Thermomonosporaceae</taxon>
        <taxon>Actinocorallia</taxon>
    </lineage>
</organism>
<evidence type="ECO:0000256" key="1">
    <source>
        <dbReference type="SAM" id="SignalP"/>
    </source>
</evidence>
<keyword evidence="3" id="KW-1185">Reference proteome</keyword>
<name>A0A3N1CU27_9ACTN</name>
<keyword evidence="1" id="KW-0732">Signal</keyword>
<comment type="caution">
    <text evidence="2">The sequence shown here is derived from an EMBL/GenBank/DDBJ whole genome shotgun (WGS) entry which is preliminary data.</text>
</comment>
<dbReference type="AlphaFoldDB" id="A0A3N1CU27"/>
<evidence type="ECO:0000313" key="2">
    <source>
        <dbReference type="EMBL" id="ROO84198.1"/>
    </source>
</evidence>
<dbReference type="RefSeq" id="WP_123663841.1">
    <property type="nucleotide sequence ID" value="NZ_RJKE01000001.1"/>
</dbReference>
<feature type="signal peptide" evidence="1">
    <location>
        <begin position="1"/>
        <end position="16"/>
    </location>
</feature>
<sequence>MIKTVGVGLAACLALAGCGSDVPGGRSSPNSFTGPVKTPSPTVTVTVAGKTVTVTPKATGPATAGQVCEIEGFVAKNSAGRQVRCVKKTGEKKTLWVIDAGADPDGTVRPGEQCPAAGATGHDGGVNYTCTRGAGGQNRWRPA</sequence>